<dbReference type="InterPro" id="IPR003439">
    <property type="entry name" value="ABC_transporter-like_ATP-bd"/>
</dbReference>
<dbReference type="PANTHER" id="PTHR24221:SF654">
    <property type="entry name" value="ATP-BINDING CASSETTE SUB-FAMILY B MEMBER 6"/>
    <property type="match status" value="1"/>
</dbReference>
<evidence type="ECO:0000256" key="3">
    <source>
        <dbReference type="ARBA" id="ARBA00022741"/>
    </source>
</evidence>
<dbReference type="Gene3D" id="3.40.50.300">
    <property type="entry name" value="P-loop containing nucleotide triphosphate hydrolases"/>
    <property type="match status" value="1"/>
</dbReference>
<comment type="subcellular location">
    <subcellularLocation>
        <location evidence="1">Membrane</location>
        <topology evidence="1">Multi-pass membrane protein</topology>
    </subcellularLocation>
</comment>
<dbReference type="Gene3D" id="1.20.1560.10">
    <property type="entry name" value="ABC transporter type 1, transmembrane domain"/>
    <property type="match status" value="1"/>
</dbReference>
<evidence type="ECO:0000256" key="4">
    <source>
        <dbReference type="ARBA" id="ARBA00022840"/>
    </source>
</evidence>
<dbReference type="GO" id="GO:0034040">
    <property type="term" value="F:ATPase-coupled lipid transmembrane transporter activity"/>
    <property type="evidence" value="ECO:0007669"/>
    <property type="project" value="TreeGrafter"/>
</dbReference>
<dbReference type="SMART" id="SM00382">
    <property type="entry name" value="AAA"/>
    <property type="match status" value="1"/>
</dbReference>
<dbReference type="InterPro" id="IPR027417">
    <property type="entry name" value="P-loop_NTPase"/>
</dbReference>
<evidence type="ECO:0000256" key="6">
    <source>
        <dbReference type="ARBA" id="ARBA00023136"/>
    </source>
</evidence>
<protein>
    <submittedName>
        <fullName evidence="10">Unannotated protein</fullName>
    </submittedName>
</protein>
<evidence type="ECO:0000313" key="10">
    <source>
        <dbReference type="EMBL" id="CAB4751833.1"/>
    </source>
</evidence>
<feature type="transmembrane region" description="Helical" evidence="7">
    <location>
        <begin position="169"/>
        <end position="194"/>
    </location>
</feature>
<gene>
    <name evidence="10" type="ORF">UFOPK2844_00473</name>
</gene>
<name>A0A6J6TZQ1_9ZZZZ</name>
<dbReference type="PROSITE" id="PS00211">
    <property type="entry name" value="ABC_TRANSPORTER_1"/>
    <property type="match status" value="1"/>
</dbReference>
<dbReference type="InterPro" id="IPR039421">
    <property type="entry name" value="Type_1_exporter"/>
</dbReference>
<dbReference type="GO" id="GO:0016020">
    <property type="term" value="C:membrane"/>
    <property type="evidence" value="ECO:0007669"/>
    <property type="project" value="UniProtKB-SubCell"/>
</dbReference>
<feature type="domain" description="ABC transmembrane type-1" evidence="9">
    <location>
        <begin position="41"/>
        <end position="304"/>
    </location>
</feature>
<feature type="transmembrane region" description="Helical" evidence="7">
    <location>
        <begin position="98"/>
        <end position="119"/>
    </location>
</feature>
<evidence type="ECO:0000256" key="1">
    <source>
        <dbReference type="ARBA" id="ARBA00004141"/>
    </source>
</evidence>
<keyword evidence="2 7" id="KW-0812">Transmembrane</keyword>
<dbReference type="InterPro" id="IPR003593">
    <property type="entry name" value="AAA+_ATPase"/>
</dbReference>
<dbReference type="EMBL" id="CAEZZG010000005">
    <property type="protein sequence ID" value="CAB4751833.1"/>
    <property type="molecule type" value="Genomic_DNA"/>
</dbReference>
<dbReference type="GO" id="GO:0140359">
    <property type="term" value="F:ABC-type transporter activity"/>
    <property type="evidence" value="ECO:0007669"/>
    <property type="project" value="InterPro"/>
</dbReference>
<accession>A0A6J6TZQ1</accession>
<keyword evidence="5 7" id="KW-1133">Transmembrane helix</keyword>
<feature type="domain" description="ABC transporter" evidence="8">
    <location>
        <begin position="383"/>
        <end position="619"/>
    </location>
</feature>
<dbReference type="PROSITE" id="PS50893">
    <property type="entry name" value="ABC_TRANSPORTER_2"/>
    <property type="match status" value="1"/>
</dbReference>
<keyword evidence="6 7" id="KW-0472">Membrane</keyword>
<feature type="transmembrane region" description="Helical" evidence="7">
    <location>
        <begin position="200"/>
        <end position="220"/>
    </location>
</feature>
<dbReference type="SUPFAM" id="SSF90123">
    <property type="entry name" value="ABC transporter transmembrane region"/>
    <property type="match status" value="1"/>
</dbReference>
<feature type="transmembrane region" description="Helical" evidence="7">
    <location>
        <begin position="288"/>
        <end position="308"/>
    </location>
</feature>
<dbReference type="Pfam" id="PF00005">
    <property type="entry name" value="ABC_tran"/>
    <property type="match status" value="1"/>
</dbReference>
<evidence type="ECO:0000259" key="9">
    <source>
        <dbReference type="PROSITE" id="PS50929"/>
    </source>
</evidence>
<dbReference type="InterPro" id="IPR011527">
    <property type="entry name" value="ABC1_TM_dom"/>
</dbReference>
<keyword evidence="4" id="KW-0067">ATP-binding</keyword>
<dbReference type="PANTHER" id="PTHR24221">
    <property type="entry name" value="ATP-BINDING CASSETTE SUB-FAMILY B"/>
    <property type="match status" value="1"/>
</dbReference>
<reference evidence="10" key="1">
    <citation type="submission" date="2020-05" db="EMBL/GenBank/DDBJ databases">
        <authorList>
            <person name="Chiriac C."/>
            <person name="Salcher M."/>
            <person name="Ghai R."/>
            <person name="Kavagutti S V."/>
        </authorList>
    </citation>
    <scope>NUCLEOTIDE SEQUENCE</scope>
</reference>
<dbReference type="GO" id="GO:0005524">
    <property type="term" value="F:ATP binding"/>
    <property type="evidence" value="ECO:0007669"/>
    <property type="project" value="UniProtKB-KW"/>
</dbReference>
<evidence type="ECO:0000256" key="7">
    <source>
        <dbReference type="SAM" id="Phobius"/>
    </source>
</evidence>
<dbReference type="GO" id="GO:0016887">
    <property type="term" value="F:ATP hydrolysis activity"/>
    <property type="evidence" value="ECO:0007669"/>
    <property type="project" value="InterPro"/>
</dbReference>
<proteinExistence type="predicted"/>
<evidence type="ECO:0000259" key="8">
    <source>
        <dbReference type="PROSITE" id="PS50893"/>
    </source>
</evidence>
<evidence type="ECO:0000256" key="5">
    <source>
        <dbReference type="ARBA" id="ARBA00022989"/>
    </source>
</evidence>
<dbReference type="InterPro" id="IPR036640">
    <property type="entry name" value="ABC1_TM_sf"/>
</dbReference>
<dbReference type="SUPFAM" id="SSF52540">
    <property type="entry name" value="P-loop containing nucleoside triphosphate hydrolases"/>
    <property type="match status" value="1"/>
</dbReference>
<dbReference type="InterPro" id="IPR017871">
    <property type="entry name" value="ABC_transporter-like_CS"/>
</dbReference>
<dbReference type="PROSITE" id="PS50929">
    <property type="entry name" value="ABC_TM1F"/>
    <property type="match status" value="1"/>
</dbReference>
<organism evidence="10">
    <name type="scientific">freshwater metagenome</name>
    <dbReference type="NCBI Taxonomy" id="449393"/>
    <lineage>
        <taxon>unclassified sequences</taxon>
        <taxon>metagenomes</taxon>
        <taxon>ecological metagenomes</taxon>
    </lineage>
</organism>
<keyword evidence="3" id="KW-0547">Nucleotide-binding</keyword>
<sequence length="622" mass="68349">MKNSQKNSLINKKPREFESYLGLIRSAYDLLLAKERRQIKLATLALVAVSLLDLAGIFLIGILGSIAVTAIESGESGERIDQILNFLKLTNLRFETQVLWLGFASVVVLIARTSISILVTRKLLLFLGKISNRVSSEIMKRIMNGNLSIINTFSTQSTLYYVTEGARSLMVSILGSVSVLGSDIIVISFLIVSLALISPITAGTSIVLILFVGLGLSFFVNHRAEMIGEEITKHKIEQGSFLVAIINSYREIFVRSQRNFFEKKFMTMQENLTRKNVEVLALPLINRYVLEASVVIGSLIIAGVQFYFLDARRAVASLGIFLVVGSRVAPAAIRVQQSLIQIQVTSSSARLTLDYMKKLIEGDKKPISQGNIEYGIQNFEPVVAIENANFDYGDSNSPTLVNINLKIESGKYVAIVGPTGSGKSSLIDLILGLNLPDSGVVQISHGEPRQVLVENPGLISYVPQEIFILDGTIRENIEYGYNKNTFTDDEIIDVLRRCALDEFFVGNSNSLNIEIGENGSRVSGGQRQRIGIARALISKPKLLILDESTNALDGKTEQLITSTLVSLKGDVTVITIAHRLSTVVNADLVVYLENGRIVSQGDFNQVRKDVPDFDTQARIMGL</sequence>
<dbReference type="AlphaFoldDB" id="A0A6J6TZQ1"/>
<feature type="transmembrane region" description="Helical" evidence="7">
    <location>
        <begin position="44"/>
        <end position="71"/>
    </location>
</feature>
<evidence type="ECO:0000256" key="2">
    <source>
        <dbReference type="ARBA" id="ARBA00022692"/>
    </source>
</evidence>